<keyword evidence="2" id="KW-0413">Isomerase</keyword>
<dbReference type="PANTHER" id="PTHR15108">
    <property type="entry name" value="N-ACYLGLUCOSAMINE-2-EPIMERASE"/>
    <property type="match status" value="1"/>
</dbReference>
<organism evidence="4">
    <name type="scientific">Actinomyces succiniciruminis</name>
    <dbReference type="NCBI Taxonomy" id="1522002"/>
    <lineage>
        <taxon>Bacteria</taxon>
        <taxon>Bacillati</taxon>
        <taxon>Actinomycetota</taxon>
        <taxon>Actinomycetes</taxon>
        <taxon>Actinomycetales</taxon>
        <taxon>Actinomycetaceae</taxon>
        <taxon>Actinomyces</taxon>
    </lineage>
</organism>
<reference evidence="4" key="1">
    <citation type="submission" date="2014-07" db="EMBL/GenBank/DDBJ databases">
        <authorList>
            <person name="Zhang J.E."/>
            <person name="Yang H."/>
            <person name="Guo J."/>
            <person name="Deng Z."/>
            <person name="Luo H."/>
            <person name="Luo M."/>
            <person name="Zhao B."/>
        </authorList>
    </citation>
    <scope>NUCLEOTIDE SEQUENCE</scope>
    <source>
        <strain evidence="4">AM4</strain>
    </source>
</reference>
<dbReference type="SUPFAM" id="SSF48208">
    <property type="entry name" value="Six-hairpin glycosidases"/>
    <property type="match status" value="1"/>
</dbReference>
<name>A0A1L7RMF8_9ACTO</name>
<proteinExistence type="inferred from homology"/>
<feature type="region of interest" description="Disordered" evidence="3">
    <location>
        <begin position="424"/>
        <end position="452"/>
    </location>
</feature>
<dbReference type="GO" id="GO:0005975">
    <property type="term" value="P:carbohydrate metabolic process"/>
    <property type="evidence" value="ECO:0007669"/>
    <property type="project" value="InterPro"/>
</dbReference>
<dbReference type="InterPro" id="IPR012341">
    <property type="entry name" value="6hp_glycosidase-like_sf"/>
</dbReference>
<evidence type="ECO:0000313" key="4">
    <source>
        <dbReference type="EMBL" id="CED90474.1"/>
    </source>
</evidence>
<evidence type="ECO:0000256" key="1">
    <source>
        <dbReference type="ARBA" id="ARBA00008558"/>
    </source>
</evidence>
<dbReference type="Pfam" id="PF07221">
    <property type="entry name" value="GlcNAc_2-epim"/>
    <property type="match status" value="1"/>
</dbReference>
<gene>
    <name evidence="4" type="ORF">AAM4_0579</name>
</gene>
<dbReference type="GO" id="GO:0016853">
    <property type="term" value="F:isomerase activity"/>
    <property type="evidence" value="ECO:0007669"/>
    <property type="project" value="UniProtKB-KW"/>
</dbReference>
<dbReference type="RefSeq" id="WP_210578938.1">
    <property type="nucleotide sequence ID" value="NZ_LK995473.1"/>
</dbReference>
<comment type="similarity">
    <text evidence="1">Belongs to the N-acylglucosamine 2-epimerase family.</text>
</comment>
<dbReference type="InterPro" id="IPR010819">
    <property type="entry name" value="AGE/CE"/>
</dbReference>
<protein>
    <submittedName>
        <fullName evidence="4">N-acylglucosamine 2-epimerase</fullName>
    </submittedName>
</protein>
<evidence type="ECO:0000256" key="3">
    <source>
        <dbReference type="SAM" id="MobiDB-lite"/>
    </source>
</evidence>
<feature type="compositionally biased region" description="Basic residues" evidence="3">
    <location>
        <begin position="442"/>
        <end position="452"/>
    </location>
</feature>
<dbReference type="InterPro" id="IPR008928">
    <property type="entry name" value="6-hairpin_glycosidase_sf"/>
</dbReference>
<dbReference type="AlphaFoldDB" id="A0A1L7RMF8"/>
<sequence>MGLGWFGAPEHNRWLAEETHALLRYARAAKVPAGFGWIGTDGVVDTAHPVELWITGRMTFAFSLGALLGIPGCRRYADHGVRALSRVMRDYEHGGWYSAVRHELDDDGHGIPVDADARKECYQHAFVLLAAATATAANRPGAHELLLDAMEVQNRYWWDDTYGLPIESYAADFTDPENYRGINAAMHTVEAYLATADVTGDITWLTRAVQIIDFAVNVQARAHDWRLPEHYDTKWHPLLDYNRDAPAHPFRPFGVTPGHGLEWSRLTVQARAALVARSLPTPDWMLEAAEQLFDRARTDGWRVDGGPGFVYTTDFDGNPIVHERMHWVVCEGVSAAAAIRQALLDDGRGEIDVEHYEHCYRSWIDYAEEFLIEAPGVWTHELNQANELSTRTWEGHPDIYHALQMTLAARMPVWPTVGQALSEGLLDRPDRPAPAPDQQRGQARRRGLFGRG</sequence>
<dbReference type="EMBL" id="LK995473">
    <property type="protein sequence ID" value="CED90474.1"/>
    <property type="molecule type" value="Genomic_DNA"/>
</dbReference>
<dbReference type="Gene3D" id="1.50.10.10">
    <property type="match status" value="1"/>
</dbReference>
<accession>A0A1L7RMF8</accession>
<evidence type="ECO:0000256" key="2">
    <source>
        <dbReference type="ARBA" id="ARBA00023235"/>
    </source>
</evidence>